<reference evidence="9" key="1">
    <citation type="submission" date="2022-11" db="UniProtKB">
        <authorList>
            <consortium name="WormBaseParasite"/>
        </authorList>
    </citation>
    <scope>IDENTIFICATION</scope>
</reference>
<evidence type="ECO:0000313" key="9">
    <source>
        <dbReference type="WBParaSite" id="Minc3s00628g15327"/>
    </source>
</evidence>
<feature type="region of interest" description="Disordered" evidence="4">
    <location>
        <begin position="1068"/>
        <end position="1133"/>
    </location>
</feature>
<dbReference type="GO" id="GO:0031267">
    <property type="term" value="F:small GTPase binding"/>
    <property type="evidence" value="ECO:0007669"/>
    <property type="project" value="TreeGrafter"/>
</dbReference>
<dbReference type="GO" id="GO:0005096">
    <property type="term" value="F:GTPase activator activity"/>
    <property type="evidence" value="ECO:0007669"/>
    <property type="project" value="UniProtKB-KW"/>
</dbReference>
<feature type="region of interest" description="Disordered" evidence="4">
    <location>
        <begin position="1172"/>
        <end position="1191"/>
    </location>
</feature>
<evidence type="ECO:0000256" key="2">
    <source>
        <dbReference type="ARBA" id="ARBA00022468"/>
    </source>
</evidence>
<keyword evidence="3" id="KW-0727">SH2 domain</keyword>
<evidence type="ECO:0000259" key="6">
    <source>
        <dbReference type="PROSITE" id="PS50200"/>
    </source>
</evidence>
<dbReference type="CDD" id="cd01776">
    <property type="entry name" value="RA_Rin"/>
    <property type="match status" value="1"/>
</dbReference>
<feature type="compositionally biased region" description="Low complexity" evidence="4">
    <location>
        <begin position="479"/>
        <end position="492"/>
    </location>
</feature>
<dbReference type="Pfam" id="PF02204">
    <property type="entry name" value="VPS9"/>
    <property type="match status" value="1"/>
</dbReference>
<feature type="region of interest" description="Disordered" evidence="4">
    <location>
        <begin position="470"/>
        <end position="492"/>
    </location>
</feature>
<proteinExistence type="inferred from homology"/>
<feature type="region of interest" description="Disordered" evidence="4">
    <location>
        <begin position="29"/>
        <end position="50"/>
    </location>
</feature>
<feature type="compositionally biased region" description="Polar residues" evidence="4">
    <location>
        <begin position="611"/>
        <end position="633"/>
    </location>
</feature>
<organism evidence="8 9">
    <name type="scientific">Meloidogyne incognita</name>
    <name type="common">Southern root-knot nematode worm</name>
    <name type="synonym">Oxyuris incognita</name>
    <dbReference type="NCBI Taxonomy" id="6306"/>
    <lineage>
        <taxon>Eukaryota</taxon>
        <taxon>Metazoa</taxon>
        <taxon>Ecdysozoa</taxon>
        <taxon>Nematoda</taxon>
        <taxon>Chromadorea</taxon>
        <taxon>Rhabditida</taxon>
        <taxon>Tylenchina</taxon>
        <taxon>Tylenchomorpha</taxon>
        <taxon>Tylenchoidea</taxon>
        <taxon>Meloidogynidae</taxon>
        <taxon>Meloidogyninae</taxon>
        <taxon>Meloidogyne</taxon>
        <taxon>Meloidogyne incognita group</taxon>
    </lineage>
</organism>
<feature type="compositionally biased region" description="Low complexity" evidence="4">
    <location>
        <begin position="1836"/>
        <end position="1854"/>
    </location>
</feature>
<evidence type="ECO:0000259" key="7">
    <source>
        <dbReference type="PROSITE" id="PS51205"/>
    </source>
</evidence>
<feature type="region of interest" description="Disordered" evidence="4">
    <location>
        <begin position="1220"/>
        <end position="1285"/>
    </location>
</feature>
<dbReference type="Pfam" id="PF00788">
    <property type="entry name" value="RA"/>
    <property type="match status" value="1"/>
</dbReference>
<dbReference type="InterPro" id="IPR000159">
    <property type="entry name" value="RA_dom"/>
</dbReference>
<dbReference type="GO" id="GO:0016192">
    <property type="term" value="P:vesicle-mediated transport"/>
    <property type="evidence" value="ECO:0007669"/>
    <property type="project" value="InterPro"/>
</dbReference>
<dbReference type="InterPro" id="IPR036860">
    <property type="entry name" value="SH2_dom_sf"/>
</dbReference>
<dbReference type="PROSITE" id="PS51205">
    <property type="entry name" value="VPS9"/>
    <property type="match status" value="1"/>
</dbReference>
<dbReference type="SUPFAM" id="SSF109993">
    <property type="entry name" value="VPS9 domain"/>
    <property type="match status" value="1"/>
</dbReference>
<feature type="compositionally biased region" description="Polar residues" evidence="4">
    <location>
        <begin position="244"/>
        <end position="254"/>
    </location>
</feature>
<dbReference type="SMART" id="SM00252">
    <property type="entry name" value="SH2"/>
    <property type="match status" value="1"/>
</dbReference>
<accession>A0A914LLC8</accession>
<feature type="region of interest" description="Disordered" evidence="4">
    <location>
        <begin position="808"/>
        <end position="830"/>
    </location>
</feature>
<dbReference type="PROSITE" id="PS50001">
    <property type="entry name" value="SH2"/>
    <property type="match status" value="1"/>
</dbReference>
<dbReference type="InterPro" id="IPR000980">
    <property type="entry name" value="SH2"/>
</dbReference>
<evidence type="ECO:0000256" key="3">
    <source>
        <dbReference type="PROSITE-ProRule" id="PRU00191"/>
    </source>
</evidence>
<dbReference type="InterPro" id="IPR003123">
    <property type="entry name" value="VPS9"/>
</dbReference>
<dbReference type="WBParaSite" id="Minc3s00628g15327">
    <property type="protein sequence ID" value="Minc3s00628g15327"/>
    <property type="gene ID" value="Minc3s00628g15327"/>
</dbReference>
<feature type="compositionally biased region" description="Low complexity" evidence="4">
    <location>
        <begin position="1239"/>
        <end position="1251"/>
    </location>
</feature>
<protein>
    <submittedName>
        <fullName evidence="9">Protein sprint</fullName>
    </submittedName>
</protein>
<keyword evidence="8" id="KW-1185">Reference proteome</keyword>
<dbReference type="Pfam" id="PF23268">
    <property type="entry name" value="RIN1"/>
    <property type="match status" value="1"/>
</dbReference>
<dbReference type="InterPro" id="IPR045046">
    <property type="entry name" value="Vps9-like"/>
</dbReference>
<dbReference type="GO" id="GO:0005829">
    <property type="term" value="C:cytosol"/>
    <property type="evidence" value="ECO:0007669"/>
    <property type="project" value="TreeGrafter"/>
</dbReference>
<evidence type="ECO:0000256" key="1">
    <source>
        <dbReference type="ARBA" id="ARBA00006919"/>
    </source>
</evidence>
<sequence>MYLSRYYVLTIKNSISSSSPLFLHCPRASPEATGSSLNSPSSPPPLSTNFVNKNVEEEGEQQKNEDLLLKELAAEGDAECLLIASWLESNNNNCVGSENNNKDGINNNDGLVGDISETQRPRFSLDRLVPPELQLEITKPIQNIEEKQICGDFSLQKSSPRGQCQGTVYVHFHHEKNNFDIKIKKEGEENKEQKRIINLNKKKRRLLSINNNNFVVGNEQRNEQNEEVSYQHQQIHKEKEENKSSINQKISPYSTSPSLRSGVTLLEQLVKSHPIWFLPHLNRQEASHLLRHQEPGVFIVRGSSRISNNNNNNSFTNSDTSASFHSSIQRSSISVMALSVKLPPPKEEEENEDVNNDDKLDTDQLDHFLLEAVGSGQSVRLQGSPRTFTSLPLLLEHYCQPEAIQELKCSLCLPSAVAKCETINGLQGLALMGQDFWTSPKAFQNNSSHYQLPSNDYSCSSCTRSQCHSPASSSLRSGPLPTLPALQQQQQQPPKMGTFITQQTNHQNINNHHFFYCESPCPSTTSTAVSAPPASLIVGEPSSLYGYHHHQRTNNDFCCCCCCAANGCPGHQQQLMIQQQRQFAALPLRKSRSVQSSFLSGTPPPPPPKPQYSSHKSTAPSFCQSPSTQSLRESNYGRFMIPPPLKKRGPESFLRALFSPSPQRRRPKANGSSWEWMPSPANSPLWEEEQQQPTILGNKSNIIGTAQQQQPTLKPTTLTNAHLKQQQRQQQQPSGSSIFARLKGNFRRTSSSGISSPSSKDDWQGRNQVSTEILNVRQAAFRRTNTDLGVSTNSGSTTNRMALALNKMRKQQQQQKPLQNPPLPPQSFPQLARVLPQPRTTTTTINNLSGAKHSFIFNASNSNFNSNKNPNNNFFITPFAAPPSNIRKQQQQNNNFQTKVCLPPPLRQRQNNLFLNNNYFIEQKTKNGGFNNLNNSSFNKLTAKSQAVIATVLPQPKIISSKKFRTNLNKKEMEEEKEKEEENNKLNNSSEYTHLNELFKGKQQQQLEQQQPSTSGENNNFRYSFKNGGDEVSVAGTDFNEPWDSNAWENLLEIAKFGDAKTEIPLLSEKPRRRRSSCDTSSISSDGSTWRRSSPSSEDDNNDLEYLNKKKENENKKENLEEEKENNSTDDDFNVAEEAVAMAVVLAGNGTLPNRKKPRPMEWLCEEELLENEEEEGEEAENKISTTNQQQKHQLLLPQNSSLDTLILIEQAAKAANSSRCNMPSQRVRWTARNSREASTSLLDIPSSSSLQTENQQNIPQKDDKFDSMEEFNGESSVGHRRSERRLRAMMERSIGEHQTQNIHQSAFPSVAAYSASMDELGSQHSRTGSICPSITPVLSPSRLRNASQESQGEKDPALVIQQYVETLSTDDSTVFGATLQRFVECTLLSREQDPYVVVRRVRQFLNGIKNYLVKNGEADLHLIIERESDRLHADEFLNIDAILESVLNKILLVRIKAQLYRLMIMENTRNGELGKLTENLSLVRAMNAEELGFPEDTVLPDNIRMESINKQLRKMQNHYSPLKKLQLLLRALALAVPHLPLLSSSELQRQQQQQSFVATQPSNSSVFLSPIAQTSNSIGAGCGRLRTNSGSSSSGAMAAALKHPPADELIRWLVYLLARSSTINCEIEAWYMWELLPQQVLSTGDASYFLSILFSAVHVIKHPEIVKRLKNISLMPGRHPLPNIADFLGSQSTLQDVDDFANNNSDLLLRVAIPNEQEGSIEYHTFPVLPKMNASKLCRVIAHQFSVSNPEDYGLYVLFDGYETVLSPDEFPHLVRDNMIQSGKGHLFAYKRSETRIAWPKQAFSNFGTSTTIHTEKKILVEPPKNANIHHHQQPQHQPQSSSSSSRLTSSSSGKGGRIKAVASSSNNRLANKNNNNMLFNIGMHA</sequence>
<evidence type="ECO:0000256" key="4">
    <source>
        <dbReference type="SAM" id="MobiDB-lite"/>
    </source>
</evidence>
<dbReference type="PROSITE" id="PS50200">
    <property type="entry name" value="RA"/>
    <property type="match status" value="1"/>
</dbReference>
<feature type="compositionally biased region" description="Basic and acidic residues" evidence="4">
    <location>
        <begin position="1106"/>
        <end position="1119"/>
    </location>
</feature>
<comment type="similarity">
    <text evidence="1">Belongs to the RIN (Ras interaction/interference) family.</text>
</comment>
<feature type="region of interest" description="Disordered" evidence="4">
    <location>
        <begin position="1002"/>
        <end position="1038"/>
    </location>
</feature>
<dbReference type="Proteomes" id="UP000887563">
    <property type="component" value="Unplaced"/>
</dbReference>
<feature type="compositionally biased region" description="Low complexity" evidence="4">
    <location>
        <begin position="1078"/>
        <end position="1096"/>
    </location>
</feature>
<feature type="domain" description="Ras-associating" evidence="6">
    <location>
        <begin position="1706"/>
        <end position="1796"/>
    </location>
</feature>
<dbReference type="CDD" id="cd00173">
    <property type="entry name" value="SH2"/>
    <property type="match status" value="1"/>
</dbReference>
<feature type="domain" description="SH2" evidence="5">
    <location>
        <begin position="276"/>
        <end position="415"/>
    </location>
</feature>
<dbReference type="GO" id="GO:0007165">
    <property type="term" value="P:signal transduction"/>
    <property type="evidence" value="ECO:0007669"/>
    <property type="project" value="InterPro"/>
</dbReference>
<feature type="compositionally biased region" description="Acidic residues" evidence="4">
    <location>
        <begin position="1120"/>
        <end position="1133"/>
    </location>
</feature>
<feature type="region of interest" description="Disordered" evidence="4">
    <location>
        <begin position="969"/>
        <end position="990"/>
    </location>
</feature>
<dbReference type="GO" id="GO:0005085">
    <property type="term" value="F:guanyl-nucleotide exchange factor activity"/>
    <property type="evidence" value="ECO:0007669"/>
    <property type="project" value="InterPro"/>
</dbReference>
<dbReference type="PANTHER" id="PTHR23101">
    <property type="entry name" value="RAB GDP/GTP EXCHANGE FACTOR"/>
    <property type="match status" value="1"/>
</dbReference>
<dbReference type="Gene3D" id="1.20.1050.80">
    <property type="entry name" value="VPS9 domain"/>
    <property type="match status" value="1"/>
</dbReference>
<feature type="region of interest" description="Disordered" evidence="4">
    <location>
        <begin position="220"/>
        <end position="254"/>
    </location>
</feature>
<feature type="region of interest" description="Disordered" evidence="4">
    <location>
        <begin position="594"/>
        <end position="692"/>
    </location>
</feature>
<feature type="compositionally biased region" description="Basic and acidic residues" evidence="4">
    <location>
        <begin position="969"/>
        <end position="984"/>
    </location>
</feature>
<feature type="compositionally biased region" description="Polar residues" evidence="4">
    <location>
        <begin position="1012"/>
        <end position="1022"/>
    </location>
</feature>
<evidence type="ECO:0000259" key="5">
    <source>
        <dbReference type="PROSITE" id="PS50001"/>
    </source>
</evidence>
<dbReference type="PANTHER" id="PTHR23101:SF104">
    <property type="entry name" value="PROTEIN SPRINT"/>
    <property type="match status" value="1"/>
</dbReference>
<dbReference type="SUPFAM" id="SSF55550">
    <property type="entry name" value="SH2 domain"/>
    <property type="match status" value="1"/>
</dbReference>
<dbReference type="InterPro" id="IPR037191">
    <property type="entry name" value="VPS9_dom_sf"/>
</dbReference>
<evidence type="ECO:0000313" key="8">
    <source>
        <dbReference type="Proteomes" id="UP000887563"/>
    </source>
</evidence>
<feature type="region of interest" description="Disordered" evidence="4">
    <location>
        <begin position="1830"/>
        <end position="1876"/>
    </location>
</feature>
<feature type="domain" description="VPS9" evidence="7">
    <location>
        <begin position="1471"/>
        <end position="1670"/>
    </location>
</feature>
<dbReference type="GO" id="GO:0030139">
    <property type="term" value="C:endocytic vesicle"/>
    <property type="evidence" value="ECO:0007669"/>
    <property type="project" value="TreeGrafter"/>
</dbReference>
<feature type="region of interest" description="Disordered" evidence="4">
    <location>
        <begin position="747"/>
        <end position="766"/>
    </location>
</feature>
<dbReference type="Gene3D" id="3.30.505.10">
    <property type="entry name" value="SH2 domain"/>
    <property type="match status" value="1"/>
</dbReference>
<name>A0A914LLC8_MELIC</name>
<keyword evidence="2" id="KW-0343">GTPase activation</keyword>